<feature type="region of interest" description="Disordered" evidence="10">
    <location>
        <begin position="172"/>
        <end position="209"/>
    </location>
</feature>
<proteinExistence type="inferred from homology"/>
<dbReference type="EC" id="3.2.1.58" evidence="9"/>
<evidence type="ECO:0000313" key="12">
    <source>
        <dbReference type="EMBL" id="KAJ2006623.1"/>
    </source>
</evidence>
<comment type="subcellular location">
    <subcellularLocation>
        <location evidence="1">Secreted</location>
    </subcellularLocation>
</comment>
<keyword evidence="6" id="KW-0326">Glycosidase</keyword>
<comment type="caution">
    <text evidence="12">The sequence shown here is derived from an EMBL/GenBank/DDBJ whole genome shotgun (WGS) entry which is preliminary data.</text>
</comment>
<dbReference type="OrthoDB" id="62120at2759"/>
<keyword evidence="4 11" id="KW-0732">Signal</keyword>
<evidence type="ECO:0000256" key="4">
    <source>
        <dbReference type="ARBA" id="ARBA00022729"/>
    </source>
</evidence>
<evidence type="ECO:0000256" key="2">
    <source>
        <dbReference type="ARBA" id="ARBA00005641"/>
    </source>
</evidence>
<evidence type="ECO:0000256" key="7">
    <source>
        <dbReference type="ARBA" id="ARBA00023316"/>
    </source>
</evidence>
<dbReference type="AlphaFoldDB" id="A0A9W8ELB6"/>
<protein>
    <recommendedName>
        <fullName evidence="9">glucan 1,3-beta-glucosidase</fullName>
        <ecNumber evidence="9">3.2.1.58</ecNumber>
    </recommendedName>
</protein>
<dbReference type="EMBL" id="JANBQF010000053">
    <property type="protein sequence ID" value="KAJ2006623.1"/>
    <property type="molecule type" value="Genomic_DNA"/>
</dbReference>
<evidence type="ECO:0000256" key="11">
    <source>
        <dbReference type="SAM" id="SignalP"/>
    </source>
</evidence>
<comment type="catalytic activity">
    <reaction evidence="8">
        <text>Successive hydrolysis of beta-D-glucose units from the non-reducing ends of (1-&gt;3)-beta-D-glucans, releasing alpha-glucose.</text>
        <dbReference type="EC" id="3.2.1.58"/>
    </reaction>
</comment>
<dbReference type="GO" id="GO:0071555">
    <property type="term" value="P:cell wall organization"/>
    <property type="evidence" value="ECO:0007669"/>
    <property type="project" value="UniProtKB-KW"/>
</dbReference>
<evidence type="ECO:0000256" key="6">
    <source>
        <dbReference type="ARBA" id="ARBA00023295"/>
    </source>
</evidence>
<gene>
    <name evidence="12" type="ORF">H4R26_001263</name>
</gene>
<dbReference type="Proteomes" id="UP001150907">
    <property type="component" value="Unassembled WGS sequence"/>
</dbReference>
<dbReference type="GO" id="GO:0009986">
    <property type="term" value="C:cell surface"/>
    <property type="evidence" value="ECO:0007669"/>
    <property type="project" value="TreeGrafter"/>
</dbReference>
<keyword evidence="13" id="KW-1185">Reference proteome</keyword>
<dbReference type="SUPFAM" id="SSF51445">
    <property type="entry name" value="(Trans)glycosidases"/>
    <property type="match status" value="1"/>
</dbReference>
<dbReference type="Gene3D" id="3.20.20.80">
    <property type="entry name" value="Glycosidases"/>
    <property type="match status" value="1"/>
</dbReference>
<evidence type="ECO:0000256" key="1">
    <source>
        <dbReference type="ARBA" id="ARBA00004613"/>
    </source>
</evidence>
<comment type="similarity">
    <text evidence="2">Belongs to the glycosyl hydrolase 5 (cellulase A) family.</text>
</comment>
<evidence type="ECO:0000256" key="3">
    <source>
        <dbReference type="ARBA" id="ARBA00022525"/>
    </source>
</evidence>
<evidence type="ECO:0000313" key="13">
    <source>
        <dbReference type="Proteomes" id="UP001150907"/>
    </source>
</evidence>
<evidence type="ECO:0000256" key="8">
    <source>
        <dbReference type="ARBA" id="ARBA00036824"/>
    </source>
</evidence>
<evidence type="ECO:0000256" key="10">
    <source>
        <dbReference type="SAM" id="MobiDB-lite"/>
    </source>
</evidence>
<feature type="signal peptide" evidence="11">
    <location>
        <begin position="1"/>
        <end position="23"/>
    </location>
</feature>
<feature type="chain" id="PRO_5040781669" description="glucan 1,3-beta-glucosidase" evidence="11">
    <location>
        <begin position="24"/>
        <end position="702"/>
    </location>
</feature>
<reference evidence="12" key="1">
    <citation type="submission" date="2022-07" db="EMBL/GenBank/DDBJ databases">
        <title>Phylogenomic reconstructions and comparative analyses of Kickxellomycotina fungi.</title>
        <authorList>
            <person name="Reynolds N.K."/>
            <person name="Stajich J.E."/>
            <person name="Barry K."/>
            <person name="Grigoriev I.V."/>
            <person name="Crous P."/>
            <person name="Smith M.E."/>
        </authorList>
    </citation>
    <scope>NUCLEOTIDE SEQUENCE</scope>
    <source>
        <strain evidence="12">IMI 214461</strain>
    </source>
</reference>
<keyword evidence="3" id="KW-0964">Secreted</keyword>
<keyword evidence="5" id="KW-0378">Hydrolase</keyword>
<sequence length="702" mass="76448">MPHTRGIVYLAVLAAAQLGMATGEPLYLSRGGQAHPYQYANPFGAGASGAGMGQAPIQMRVPAGNPPPRLSSPALPYLPPAMQAPLYAPHSVVPFPNPAVEPWPKQNGNVAGFAMPHPVQHEAIGEAENVNDDATPGSISDMGLPAKPLLAPEFKQPLGQWPIATVDDQTGVGALPTLDDSWPISSENLGNESAASQSPSVSSSNSPAPAAETDVAAISAAPTAHAILDSASAKKPRPVIASVSRIKEQTAVASPRPAISSVALEQTSIAAKPVVVSSLPTSNSNSTAVTSKGSGESDSHRAEGAIRIPADHYVSSALALPTQDVLGDVRQDPGSGMGMGYHGHKMVRGVNIGGFLVPEFWITPSLIASIPDPKPNDYMQLCNRLGPEATLSLMRKHWETWVTEAEIQRLAVAGLTHLRIPIGHWEFVDSDEGYVRGGLPYFKRLVYWANKYSLRVIPDMHTAPGSQNGFDNSGSTSGVNWTKDPRNVAMSKRALQMMLKYIASDPVILATVDAVDLLNEPFIDSLDFDQLWEYDTGGHILISNGLRKVPPVISIVDRGFKEFSWWQSRWPRDWNSKYTDSWLDAHLYHVFDRNIDEWSLENHLRLVCQNGRDLKANSTFFPIIVGEWSLALPQTALRGRENEARRRFAEAQLDAYELGGAGWIFWCFKTEVSPEWSFLEALDRSWIPQPLTNREFQPICTY</sequence>
<name>A0A9W8ELB6_9FUNG</name>
<evidence type="ECO:0000256" key="5">
    <source>
        <dbReference type="ARBA" id="ARBA00022801"/>
    </source>
</evidence>
<dbReference type="PANTHER" id="PTHR31297">
    <property type="entry name" value="GLUCAN ENDO-1,6-BETA-GLUCOSIDASE B"/>
    <property type="match status" value="1"/>
</dbReference>
<dbReference type="GO" id="GO:0009251">
    <property type="term" value="P:glucan catabolic process"/>
    <property type="evidence" value="ECO:0007669"/>
    <property type="project" value="TreeGrafter"/>
</dbReference>
<evidence type="ECO:0000256" key="9">
    <source>
        <dbReference type="ARBA" id="ARBA00038929"/>
    </source>
</evidence>
<dbReference type="InterPro" id="IPR017853">
    <property type="entry name" value="GH"/>
</dbReference>
<feature type="compositionally biased region" description="Low complexity" evidence="10">
    <location>
        <begin position="193"/>
        <end position="209"/>
    </location>
</feature>
<dbReference type="PANTHER" id="PTHR31297:SF1">
    <property type="entry name" value="GLUCAN 1,3-BETA-GLUCOSIDASE I_II-RELATED"/>
    <property type="match status" value="1"/>
</dbReference>
<accession>A0A9W8ELB6</accession>
<dbReference type="GO" id="GO:0004338">
    <property type="term" value="F:glucan exo-1,3-beta-glucosidase activity"/>
    <property type="evidence" value="ECO:0007669"/>
    <property type="project" value="UniProtKB-EC"/>
</dbReference>
<keyword evidence="7" id="KW-0961">Cell wall biogenesis/degradation</keyword>
<organism evidence="12 13">
    <name type="scientific">Coemansia thaxteri</name>
    <dbReference type="NCBI Taxonomy" id="2663907"/>
    <lineage>
        <taxon>Eukaryota</taxon>
        <taxon>Fungi</taxon>
        <taxon>Fungi incertae sedis</taxon>
        <taxon>Zoopagomycota</taxon>
        <taxon>Kickxellomycotina</taxon>
        <taxon>Kickxellomycetes</taxon>
        <taxon>Kickxellales</taxon>
        <taxon>Kickxellaceae</taxon>
        <taxon>Coemansia</taxon>
    </lineage>
</organism>
<feature type="compositionally biased region" description="Polar residues" evidence="10">
    <location>
        <begin position="279"/>
        <end position="294"/>
    </location>
</feature>
<dbReference type="InterPro" id="IPR050386">
    <property type="entry name" value="Glycosyl_hydrolase_5"/>
</dbReference>
<dbReference type="GO" id="GO:0005576">
    <property type="term" value="C:extracellular region"/>
    <property type="evidence" value="ECO:0007669"/>
    <property type="project" value="UniProtKB-SubCell"/>
</dbReference>
<feature type="region of interest" description="Disordered" evidence="10">
    <location>
        <begin position="279"/>
        <end position="300"/>
    </location>
</feature>